<keyword evidence="3 5" id="KW-0805">Transcription regulation</keyword>
<evidence type="ECO:0000259" key="9">
    <source>
        <dbReference type="SMART" id="SM00739"/>
    </source>
</evidence>
<proteinExistence type="inferred from homology"/>
<dbReference type="CDD" id="cd09891">
    <property type="entry name" value="NGN_Bact_1"/>
    <property type="match status" value="1"/>
</dbReference>
<evidence type="ECO:0000256" key="6">
    <source>
        <dbReference type="NCBIfam" id="TIGR00922"/>
    </source>
</evidence>
<dbReference type="GO" id="GO:0006354">
    <property type="term" value="P:DNA-templated transcription elongation"/>
    <property type="evidence" value="ECO:0007669"/>
    <property type="project" value="UniProtKB-UniRule"/>
</dbReference>
<dbReference type="Gene3D" id="2.30.30.30">
    <property type="match status" value="1"/>
</dbReference>
<evidence type="ECO:0000256" key="5">
    <source>
        <dbReference type="HAMAP-Rule" id="MF_00948"/>
    </source>
</evidence>
<evidence type="ECO:0000256" key="4">
    <source>
        <dbReference type="ARBA" id="ARBA00023163"/>
    </source>
</evidence>
<dbReference type="Gene3D" id="3.30.70.940">
    <property type="entry name" value="NusG, N-terminal domain"/>
    <property type="match status" value="1"/>
</dbReference>
<dbReference type="Pfam" id="PF00467">
    <property type="entry name" value="KOW"/>
    <property type="match status" value="1"/>
</dbReference>
<dbReference type="RefSeq" id="WP_055187011.1">
    <property type="nucleotide sequence ID" value="NZ_CYXN01000045.1"/>
</dbReference>
<dbReference type="InterPro" id="IPR001062">
    <property type="entry name" value="Transcrpt_antiterm_NusG"/>
</dbReference>
<dbReference type="GO" id="GO:0031564">
    <property type="term" value="P:transcription antitermination"/>
    <property type="evidence" value="ECO:0007669"/>
    <property type="project" value="UniProtKB-UniRule"/>
</dbReference>
<dbReference type="Proteomes" id="UP000095649">
    <property type="component" value="Unassembled WGS sequence"/>
</dbReference>
<dbReference type="InterPro" id="IPR043425">
    <property type="entry name" value="NusG-like"/>
</dbReference>
<dbReference type="CDD" id="cd06091">
    <property type="entry name" value="KOW_NusG"/>
    <property type="match status" value="1"/>
</dbReference>
<gene>
    <name evidence="5 10" type="primary">nusG</name>
    <name evidence="10" type="ORF">ERS852582_02740</name>
</gene>
<dbReference type="InterPro" id="IPR006645">
    <property type="entry name" value="NGN-like_dom"/>
</dbReference>
<keyword evidence="1 5" id="KW-0806">Transcription termination</keyword>
<evidence type="ECO:0000256" key="1">
    <source>
        <dbReference type="ARBA" id="ARBA00022472"/>
    </source>
</evidence>
<evidence type="ECO:0000313" key="11">
    <source>
        <dbReference type="Proteomes" id="UP000095649"/>
    </source>
</evidence>
<name>A0A173VA37_9FIRM</name>
<reference evidence="10 11" key="1">
    <citation type="submission" date="2015-09" db="EMBL/GenBank/DDBJ databases">
        <authorList>
            <consortium name="Pathogen Informatics"/>
        </authorList>
    </citation>
    <scope>NUCLEOTIDE SEQUENCE [LARGE SCALE GENOMIC DNA]</scope>
    <source>
        <strain evidence="10 11">2789STDY5834970</strain>
    </source>
</reference>
<dbReference type="InterPro" id="IPR047050">
    <property type="entry name" value="NGN"/>
</dbReference>
<comment type="similarity">
    <text evidence="5 7">Belongs to the NusG family.</text>
</comment>
<feature type="domain" description="KOW" evidence="9">
    <location>
        <begin position="129"/>
        <end position="156"/>
    </location>
</feature>
<accession>A0A173VA37</accession>
<organism evidence="10 11">
    <name type="scientific">Faecalibacterium prausnitzii</name>
    <dbReference type="NCBI Taxonomy" id="853"/>
    <lineage>
        <taxon>Bacteria</taxon>
        <taxon>Bacillati</taxon>
        <taxon>Bacillota</taxon>
        <taxon>Clostridia</taxon>
        <taxon>Eubacteriales</taxon>
        <taxon>Oscillospiraceae</taxon>
        <taxon>Faecalibacterium</taxon>
    </lineage>
</organism>
<dbReference type="InterPro" id="IPR014722">
    <property type="entry name" value="Rib_uL2_dom2"/>
</dbReference>
<dbReference type="PANTHER" id="PTHR30265:SF2">
    <property type="entry name" value="TRANSCRIPTION TERMINATION_ANTITERMINATION PROTEIN NUSG"/>
    <property type="match status" value="1"/>
</dbReference>
<dbReference type="NCBIfam" id="TIGR00922">
    <property type="entry name" value="nusG"/>
    <property type="match status" value="1"/>
</dbReference>
<protein>
    <recommendedName>
        <fullName evidence="5 6">Transcription termination/antitermination protein NusG</fullName>
    </recommendedName>
</protein>
<dbReference type="SUPFAM" id="SSF82679">
    <property type="entry name" value="N-utilization substance G protein NusG, N-terminal domain"/>
    <property type="match status" value="1"/>
</dbReference>
<dbReference type="PANTHER" id="PTHR30265">
    <property type="entry name" value="RHO-INTERACTING TRANSCRIPTION TERMINATION FACTOR NUSG"/>
    <property type="match status" value="1"/>
</dbReference>
<feature type="domain" description="NusG-like N-terminal" evidence="8">
    <location>
        <begin position="13"/>
        <end position="122"/>
    </location>
</feature>
<dbReference type="InterPro" id="IPR008991">
    <property type="entry name" value="Translation_prot_SH3-like_sf"/>
</dbReference>
<dbReference type="SMART" id="SM00739">
    <property type="entry name" value="KOW"/>
    <property type="match status" value="1"/>
</dbReference>
<dbReference type="Pfam" id="PF02357">
    <property type="entry name" value="NusG"/>
    <property type="match status" value="1"/>
</dbReference>
<evidence type="ECO:0000256" key="3">
    <source>
        <dbReference type="ARBA" id="ARBA00023015"/>
    </source>
</evidence>
<dbReference type="SUPFAM" id="SSF50104">
    <property type="entry name" value="Translation proteins SH3-like domain"/>
    <property type="match status" value="1"/>
</dbReference>
<dbReference type="HAMAP" id="MF_00948">
    <property type="entry name" value="NusG"/>
    <property type="match status" value="1"/>
</dbReference>
<evidence type="ECO:0000313" key="10">
    <source>
        <dbReference type="EMBL" id="CUN24239.1"/>
    </source>
</evidence>
<dbReference type="PRINTS" id="PR00338">
    <property type="entry name" value="NUSGTNSCPFCT"/>
</dbReference>
<dbReference type="GO" id="GO:0005829">
    <property type="term" value="C:cytosol"/>
    <property type="evidence" value="ECO:0007669"/>
    <property type="project" value="TreeGrafter"/>
</dbReference>
<evidence type="ECO:0000259" key="8">
    <source>
        <dbReference type="SMART" id="SM00738"/>
    </source>
</evidence>
<evidence type="ECO:0000256" key="2">
    <source>
        <dbReference type="ARBA" id="ARBA00022814"/>
    </source>
</evidence>
<comment type="function">
    <text evidence="5 7">Participates in transcription elongation, termination and antitermination.</text>
</comment>
<sequence length="183" mass="20393">MEESTKLVDESTEALWYVVHTYSGYENKVANDLQTMVENRHLQDLICDIKVPVEMVPEIDKNGKQKMVEHKLFPGYVLVKMVMNDDTWYVVRNTRGCTGFVGPASKPVPLTAEEVEKMGVEKAAPLSVDFAVGDTVQITAGPLEGFMGLVEAIDTENFKVKLKVNMFGRETPAEVEIGQVELP</sequence>
<keyword evidence="4 5" id="KW-0804">Transcription</keyword>
<dbReference type="AlphaFoldDB" id="A0A173VA37"/>
<dbReference type="OrthoDB" id="9809075at2"/>
<dbReference type="InterPro" id="IPR005824">
    <property type="entry name" value="KOW"/>
</dbReference>
<dbReference type="SMART" id="SM00738">
    <property type="entry name" value="NGN"/>
    <property type="match status" value="1"/>
</dbReference>
<keyword evidence="2 5" id="KW-0889">Transcription antitermination</keyword>
<dbReference type="GO" id="GO:0032784">
    <property type="term" value="P:regulation of DNA-templated transcription elongation"/>
    <property type="evidence" value="ECO:0007669"/>
    <property type="project" value="InterPro"/>
</dbReference>
<dbReference type="EMBL" id="CYXN01000045">
    <property type="protein sequence ID" value="CUN24239.1"/>
    <property type="molecule type" value="Genomic_DNA"/>
</dbReference>
<evidence type="ECO:0000256" key="7">
    <source>
        <dbReference type="RuleBase" id="RU000538"/>
    </source>
</evidence>
<dbReference type="InterPro" id="IPR036735">
    <property type="entry name" value="NGN_dom_sf"/>
</dbReference>
<dbReference type="GO" id="GO:0006353">
    <property type="term" value="P:DNA-templated transcription termination"/>
    <property type="evidence" value="ECO:0007669"/>
    <property type="project" value="UniProtKB-UniRule"/>
</dbReference>